<proteinExistence type="predicted"/>
<dbReference type="SUPFAM" id="SSF74853">
    <property type="entry name" value="Lamin A/C globular tail domain"/>
    <property type="match status" value="1"/>
</dbReference>
<dbReference type="InterPro" id="IPR001322">
    <property type="entry name" value="Lamin_tail_dom"/>
</dbReference>
<keyword evidence="3" id="KW-1185">Reference proteome</keyword>
<dbReference type="Proteomes" id="UP001220010">
    <property type="component" value="Unassembled WGS sequence"/>
</dbReference>
<protein>
    <submittedName>
        <fullName evidence="2">Lamin tail domain-containing protein</fullName>
    </submittedName>
</protein>
<dbReference type="Gene3D" id="2.60.40.1260">
    <property type="entry name" value="Lamin Tail domain"/>
    <property type="match status" value="1"/>
</dbReference>
<dbReference type="Pfam" id="PF00932">
    <property type="entry name" value="LTD"/>
    <property type="match status" value="1"/>
</dbReference>
<dbReference type="InterPro" id="IPR036415">
    <property type="entry name" value="Lamin_tail_dom_sf"/>
</dbReference>
<gene>
    <name evidence="2" type="ORF">P0O15_06660</name>
</gene>
<reference evidence="2 3" key="1">
    <citation type="submission" date="2023-03" db="EMBL/GenBank/DDBJ databases">
        <title>WGS of Methanotrichaceae archaeon Mx.</title>
        <authorList>
            <person name="Sorokin D.Y."/>
            <person name="Merkel A.Y."/>
        </authorList>
    </citation>
    <scope>NUCLEOTIDE SEQUENCE [LARGE SCALE GENOMIC DNA]</scope>
    <source>
        <strain evidence="2 3">Mx</strain>
    </source>
</reference>
<name>A0ABT5X860_9EURY</name>
<dbReference type="RefSeq" id="WP_316966591.1">
    <property type="nucleotide sequence ID" value="NZ_JARFPK010000020.1"/>
</dbReference>
<accession>A0ABT5X860</accession>
<dbReference type="PROSITE" id="PS51841">
    <property type="entry name" value="LTD"/>
    <property type="match status" value="1"/>
</dbReference>
<dbReference type="EMBL" id="JARFPK010000020">
    <property type="protein sequence ID" value="MDF0590848.1"/>
    <property type="molecule type" value="Genomic_DNA"/>
</dbReference>
<evidence type="ECO:0000313" key="3">
    <source>
        <dbReference type="Proteomes" id="UP001220010"/>
    </source>
</evidence>
<sequence>MSISVLCIAALSGIGAAAVVINEVELNPPGNGTKWVELYNNGEDDVEISGWVVSIVNLPWIGPIAIPEGTVIPAKGYYVAEGSLQWRQEYSGYVTLVDVGGFKVDETHLITDDGDSDFTYGRYPNGVDTDQKSDWKLMKATPGSENVLSIRS</sequence>
<feature type="domain" description="LTD" evidence="1">
    <location>
        <begin position="12"/>
        <end position="122"/>
    </location>
</feature>
<comment type="caution">
    <text evidence="2">The sequence shown here is derived from an EMBL/GenBank/DDBJ whole genome shotgun (WGS) entry which is preliminary data.</text>
</comment>
<evidence type="ECO:0000313" key="2">
    <source>
        <dbReference type="EMBL" id="MDF0590848.1"/>
    </source>
</evidence>
<organism evidence="2 3">
    <name type="scientific">Candidatus Methanocrinis natronophilus</name>
    <dbReference type="NCBI Taxonomy" id="3033396"/>
    <lineage>
        <taxon>Archaea</taxon>
        <taxon>Methanobacteriati</taxon>
        <taxon>Methanobacteriota</taxon>
        <taxon>Stenosarchaea group</taxon>
        <taxon>Methanomicrobia</taxon>
        <taxon>Methanotrichales</taxon>
        <taxon>Methanotrichaceae</taxon>
        <taxon>Methanocrinis</taxon>
    </lineage>
</organism>
<evidence type="ECO:0000259" key="1">
    <source>
        <dbReference type="PROSITE" id="PS51841"/>
    </source>
</evidence>